<sequence>MKNLRWLMCAVALSVVGCGGAPMEEDEALSEGIQEGQVSQAAATCTETWGECRVGRCELGALDTFQILTTTCCDAAGACTTTRRRVCGC</sequence>
<protein>
    <recommendedName>
        <fullName evidence="3">Lipoprotein</fullName>
    </recommendedName>
</protein>
<name>A0ABX7N8A3_9BACT</name>
<gene>
    <name evidence="1" type="ORF">JY572_37105</name>
</gene>
<dbReference type="RefSeq" id="WP_206715683.1">
    <property type="nucleotide sequence ID" value="NZ_CP071091.1"/>
</dbReference>
<evidence type="ECO:0000313" key="2">
    <source>
        <dbReference type="Proteomes" id="UP000663090"/>
    </source>
</evidence>
<reference evidence="1 2" key="1">
    <citation type="submission" date="2021-02" db="EMBL/GenBank/DDBJ databases">
        <title>De Novo genome assembly of isolated myxobacteria.</title>
        <authorList>
            <person name="Stevens D.C."/>
        </authorList>
    </citation>
    <scope>NUCLEOTIDE SEQUENCE [LARGE SCALE GENOMIC DNA]</scope>
    <source>
        <strain evidence="1 2">SCHIC003</strain>
    </source>
</reference>
<keyword evidence="2" id="KW-1185">Reference proteome</keyword>
<organism evidence="1 2">
    <name type="scientific">Myxococcus landrumensis</name>
    <dbReference type="NCBI Taxonomy" id="2813577"/>
    <lineage>
        <taxon>Bacteria</taxon>
        <taxon>Pseudomonadati</taxon>
        <taxon>Myxococcota</taxon>
        <taxon>Myxococcia</taxon>
        <taxon>Myxococcales</taxon>
        <taxon>Cystobacterineae</taxon>
        <taxon>Myxococcaceae</taxon>
        <taxon>Myxococcus</taxon>
    </lineage>
</organism>
<dbReference type="PROSITE" id="PS51257">
    <property type="entry name" value="PROKAR_LIPOPROTEIN"/>
    <property type="match status" value="1"/>
</dbReference>
<dbReference type="Proteomes" id="UP000663090">
    <property type="component" value="Chromosome"/>
</dbReference>
<dbReference type="EMBL" id="CP071091">
    <property type="protein sequence ID" value="QSQ13882.1"/>
    <property type="molecule type" value="Genomic_DNA"/>
</dbReference>
<proteinExistence type="predicted"/>
<evidence type="ECO:0000313" key="1">
    <source>
        <dbReference type="EMBL" id="QSQ13882.1"/>
    </source>
</evidence>
<evidence type="ECO:0008006" key="3">
    <source>
        <dbReference type="Google" id="ProtNLM"/>
    </source>
</evidence>
<accession>A0ABX7N8A3</accession>